<protein>
    <recommendedName>
        <fullName evidence="2">C-type lectin domain-containing protein</fullName>
    </recommendedName>
</protein>
<dbReference type="InterPro" id="IPR051004">
    <property type="entry name" value="DC-SIGN_domain-containing"/>
</dbReference>
<dbReference type="AlphaFoldDB" id="B4MTH6"/>
<dbReference type="InParanoid" id="B4MTH6"/>
<dbReference type="PANTHER" id="PTHR22802">
    <property type="entry name" value="C-TYPE LECTIN SUPERFAMILY MEMBER"/>
    <property type="match status" value="1"/>
</dbReference>
<dbReference type="SMR" id="B4MTH6"/>
<dbReference type="PhylomeDB" id="B4MTH6"/>
<proteinExistence type="predicted"/>
<organism evidence="3 4">
    <name type="scientific">Drosophila willistoni</name>
    <name type="common">Fruit fly</name>
    <dbReference type="NCBI Taxonomy" id="7260"/>
    <lineage>
        <taxon>Eukaryota</taxon>
        <taxon>Metazoa</taxon>
        <taxon>Ecdysozoa</taxon>
        <taxon>Arthropoda</taxon>
        <taxon>Hexapoda</taxon>
        <taxon>Insecta</taxon>
        <taxon>Pterygota</taxon>
        <taxon>Neoptera</taxon>
        <taxon>Endopterygota</taxon>
        <taxon>Diptera</taxon>
        <taxon>Brachycera</taxon>
        <taxon>Muscomorpha</taxon>
        <taxon>Ephydroidea</taxon>
        <taxon>Drosophilidae</taxon>
        <taxon>Drosophila</taxon>
        <taxon>Sophophora</taxon>
    </lineage>
</organism>
<keyword evidence="4" id="KW-1185">Reference proteome</keyword>
<evidence type="ECO:0000256" key="1">
    <source>
        <dbReference type="SAM" id="SignalP"/>
    </source>
</evidence>
<accession>B4MTH6</accession>
<feature type="signal peptide" evidence="1">
    <location>
        <begin position="1"/>
        <end position="26"/>
    </location>
</feature>
<dbReference type="InterPro" id="IPR016187">
    <property type="entry name" value="CTDL_fold"/>
</dbReference>
<dbReference type="InterPro" id="IPR016186">
    <property type="entry name" value="C-type_lectin-like/link_sf"/>
</dbReference>
<dbReference type="InterPro" id="IPR001304">
    <property type="entry name" value="C-type_lectin-like"/>
</dbReference>
<sequence length="164" mass="18919">MQSLTISLALVAILLVVTLQVHLSQAINCTLPLTKVGEKFYFVESKAKKSWYDANAYCISNGLQLANVESEYKFNELADFLSTMGYRSDWVWIGAIGRQGSWLQFGPARRLPYANWYISQPDNLNSENCMNLYRISEKWYMNDYSCRTALSYICEIDDSRTYIN</sequence>
<dbReference type="PROSITE" id="PS50041">
    <property type="entry name" value="C_TYPE_LECTIN_2"/>
    <property type="match status" value="1"/>
</dbReference>
<dbReference type="OMA" id="NSENCMN"/>
<feature type="chain" id="PRO_5002818707" description="C-type lectin domain-containing protein" evidence="1">
    <location>
        <begin position="27"/>
        <end position="164"/>
    </location>
</feature>
<dbReference type="SMART" id="SM00034">
    <property type="entry name" value="CLECT"/>
    <property type="match status" value="1"/>
</dbReference>
<dbReference type="PANTHER" id="PTHR22802:SF456">
    <property type="entry name" value="FI01427P"/>
    <property type="match status" value="1"/>
</dbReference>
<dbReference type="OrthoDB" id="6340082at2759"/>
<gene>
    <name evidence="3" type="primary">Dwil\GK23830</name>
    <name evidence="3" type="ORF">Dwil_GK23830</name>
</gene>
<evidence type="ECO:0000313" key="4">
    <source>
        <dbReference type="Proteomes" id="UP000007798"/>
    </source>
</evidence>
<evidence type="ECO:0000259" key="2">
    <source>
        <dbReference type="PROSITE" id="PS50041"/>
    </source>
</evidence>
<dbReference type="SUPFAM" id="SSF56436">
    <property type="entry name" value="C-type lectin-like"/>
    <property type="match status" value="1"/>
</dbReference>
<evidence type="ECO:0000313" key="3">
    <source>
        <dbReference type="EMBL" id="EDW75415.1"/>
    </source>
</evidence>
<dbReference type="Pfam" id="PF00059">
    <property type="entry name" value="Lectin_C"/>
    <property type="match status" value="1"/>
</dbReference>
<name>B4MTH6_DROWI</name>
<reference evidence="3 4" key="1">
    <citation type="journal article" date="2007" name="Nature">
        <title>Evolution of genes and genomes on the Drosophila phylogeny.</title>
        <authorList>
            <consortium name="Drosophila 12 Genomes Consortium"/>
            <person name="Clark A.G."/>
            <person name="Eisen M.B."/>
            <person name="Smith D.R."/>
            <person name="Bergman C.M."/>
            <person name="Oliver B."/>
            <person name="Markow T.A."/>
            <person name="Kaufman T.C."/>
            <person name="Kellis M."/>
            <person name="Gelbart W."/>
            <person name="Iyer V.N."/>
            <person name="Pollard D.A."/>
            <person name="Sackton T.B."/>
            <person name="Larracuente A.M."/>
            <person name="Singh N.D."/>
            <person name="Abad J.P."/>
            <person name="Abt D.N."/>
            <person name="Adryan B."/>
            <person name="Aguade M."/>
            <person name="Akashi H."/>
            <person name="Anderson W.W."/>
            <person name="Aquadro C.F."/>
            <person name="Ardell D.H."/>
            <person name="Arguello R."/>
            <person name="Artieri C.G."/>
            <person name="Barbash D.A."/>
            <person name="Barker D."/>
            <person name="Barsanti P."/>
            <person name="Batterham P."/>
            <person name="Batzoglou S."/>
            <person name="Begun D."/>
            <person name="Bhutkar A."/>
            <person name="Blanco E."/>
            <person name="Bosak S.A."/>
            <person name="Bradley R.K."/>
            <person name="Brand A.D."/>
            <person name="Brent M.R."/>
            <person name="Brooks A.N."/>
            <person name="Brown R.H."/>
            <person name="Butlin R.K."/>
            <person name="Caggese C."/>
            <person name="Calvi B.R."/>
            <person name="Bernardo de Carvalho A."/>
            <person name="Caspi A."/>
            <person name="Castrezana S."/>
            <person name="Celniker S.E."/>
            <person name="Chang J.L."/>
            <person name="Chapple C."/>
            <person name="Chatterji S."/>
            <person name="Chinwalla A."/>
            <person name="Civetta A."/>
            <person name="Clifton S.W."/>
            <person name="Comeron J.M."/>
            <person name="Costello J.C."/>
            <person name="Coyne J.A."/>
            <person name="Daub J."/>
            <person name="David R.G."/>
            <person name="Delcher A.L."/>
            <person name="Delehaunty K."/>
            <person name="Do C.B."/>
            <person name="Ebling H."/>
            <person name="Edwards K."/>
            <person name="Eickbush T."/>
            <person name="Evans J.D."/>
            <person name="Filipski A."/>
            <person name="Findeiss S."/>
            <person name="Freyhult E."/>
            <person name="Fulton L."/>
            <person name="Fulton R."/>
            <person name="Garcia A.C."/>
            <person name="Gardiner A."/>
            <person name="Garfield D.A."/>
            <person name="Garvin B.E."/>
            <person name="Gibson G."/>
            <person name="Gilbert D."/>
            <person name="Gnerre S."/>
            <person name="Godfrey J."/>
            <person name="Good R."/>
            <person name="Gotea V."/>
            <person name="Gravely B."/>
            <person name="Greenberg A.J."/>
            <person name="Griffiths-Jones S."/>
            <person name="Gross S."/>
            <person name="Guigo R."/>
            <person name="Gustafson E.A."/>
            <person name="Haerty W."/>
            <person name="Hahn M.W."/>
            <person name="Halligan D.L."/>
            <person name="Halpern A.L."/>
            <person name="Halter G.M."/>
            <person name="Han M.V."/>
            <person name="Heger A."/>
            <person name="Hillier L."/>
            <person name="Hinrichs A.S."/>
            <person name="Holmes I."/>
            <person name="Hoskins R.A."/>
            <person name="Hubisz M.J."/>
            <person name="Hultmark D."/>
            <person name="Huntley M.A."/>
            <person name="Jaffe D.B."/>
            <person name="Jagadeeshan S."/>
            <person name="Jeck W.R."/>
            <person name="Johnson J."/>
            <person name="Jones C.D."/>
            <person name="Jordan W.C."/>
            <person name="Karpen G.H."/>
            <person name="Kataoka E."/>
            <person name="Keightley P.D."/>
            <person name="Kheradpour P."/>
            <person name="Kirkness E.F."/>
            <person name="Koerich L.B."/>
            <person name="Kristiansen K."/>
            <person name="Kudrna D."/>
            <person name="Kulathinal R.J."/>
            <person name="Kumar S."/>
            <person name="Kwok R."/>
            <person name="Lander E."/>
            <person name="Langley C.H."/>
            <person name="Lapoint R."/>
            <person name="Lazzaro B.P."/>
            <person name="Lee S.J."/>
            <person name="Levesque L."/>
            <person name="Li R."/>
            <person name="Lin C.F."/>
            <person name="Lin M.F."/>
            <person name="Lindblad-Toh K."/>
            <person name="Llopart A."/>
            <person name="Long M."/>
            <person name="Low L."/>
            <person name="Lozovsky E."/>
            <person name="Lu J."/>
            <person name="Luo M."/>
            <person name="Machado C.A."/>
            <person name="Makalowski W."/>
            <person name="Marzo M."/>
            <person name="Matsuda M."/>
            <person name="Matzkin L."/>
            <person name="McAllister B."/>
            <person name="McBride C.S."/>
            <person name="McKernan B."/>
            <person name="McKernan K."/>
            <person name="Mendez-Lago M."/>
            <person name="Minx P."/>
            <person name="Mollenhauer M.U."/>
            <person name="Montooth K."/>
            <person name="Mount S.M."/>
            <person name="Mu X."/>
            <person name="Myers E."/>
            <person name="Negre B."/>
            <person name="Newfeld S."/>
            <person name="Nielsen R."/>
            <person name="Noor M.A."/>
            <person name="O'Grady P."/>
            <person name="Pachter L."/>
            <person name="Papaceit M."/>
            <person name="Parisi M.J."/>
            <person name="Parisi M."/>
            <person name="Parts L."/>
            <person name="Pedersen J.S."/>
            <person name="Pesole G."/>
            <person name="Phillippy A.M."/>
            <person name="Ponting C.P."/>
            <person name="Pop M."/>
            <person name="Porcelli D."/>
            <person name="Powell J.R."/>
            <person name="Prohaska S."/>
            <person name="Pruitt K."/>
            <person name="Puig M."/>
            <person name="Quesneville H."/>
            <person name="Ram K.R."/>
            <person name="Rand D."/>
            <person name="Rasmussen M.D."/>
            <person name="Reed L.K."/>
            <person name="Reenan R."/>
            <person name="Reily A."/>
            <person name="Remington K.A."/>
            <person name="Rieger T.T."/>
            <person name="Ritchie M.G."/>
            <person name="Robin C."/>
            <person name="Rogers Y.H."/>
            <person name="Rohde C."/>
            <person name="Rozas J."/>
            <person name="Rubenfield M.J."/>
            <person name="Ruiz A."/>
            <person name="Russo S."/>
            <person name="Salzberg S.L."/>
            <person name="Sanchez-Gracia A."/>
            <person name="Saranga D.J."/>
            <person name="Sato H."/>
            <person name="Schaeffer S.W."/>
            <person name="Schatz M.C."/>
            <person name="Schlenke T."/>
            <person name="Schwartz R."/>
            <person name="Segarra C."/>
            <person name="Singh R.S."/>
            <person name="Sirot L."/>
            <person name="Sirota M."/>
            <person name="Sisneros N.B."/>
            <person name="Smith C.D."/>
            <person name="Smith T.F."/>
            <person name="Spieth J."/>
            <person name="Stage D.E."/>
            <person name="Stark A."/>
            <person name="Stephan W."/>
            <person name="Strausberg R.L."/>
            <person name="Strempel S."/>
            <person name="Sturgill D."/>
            <person name="Sutton G."/>
            <person name="Sutton G.G."/>
            <person name="Tao W."/>
            <person name="Teichmann S."/>
            <person name="Tobari Y.N."/>
            <person name="Tomimura Y."/>
            <person name="Tsolas J.M."/>
            <person name="Valente V.L."/>
            <person name="Venter E."/>
            <person name="Venter J.C."/>
            <person name="Vicario S."/>
            <person name="Vieira F.G."/>
            <person name="Vilella A.J."/>
            <person name="Villasante A."/>
            <person name="Walenz B."/>
            <person name="Wang J."/>
            <person name="Wasserman M."/>
            <person name="Watts T."/>
            <person name="Wilson D."/>
            <person name="Wilson R.K."/>
            <person name="Wing R.A."/>
            <person name="Wolfner M.F."/>
            <person name="Wong A."/>
            <person name="Wong G.K."/>
            <person name="Wu C.I."/>
            <person name="Wu G."/>
            <person name="Yamamoto D."/>
            <person name="Yang H.P."/>
            <person name="Yang S.P."/>
            <person name="Yorke J.A."/>
            <person name="Yoshida K."/>
            <person name="Zdobnov E."/>
            <person name="Zhang P."/>
            <person name="Zhang Y."/>
            <person name="Zimin A.V."/>
            <person name="Baldwin J."/>
            <person name="Abdouelleil A."/>
            <person name="Abdulkadir J."/>
            <person name="Abebe A."/>
            <person name="Abera B."/>
            <person name="Abreu J."/>
            <person name="Acer S.C."/>
            <person name="Aftuck L."/>
            <person name="Alexander A."/>
            <person name="An P."/>
            <person name="Anderson E."/>
            <person name="Anderson S."/>
            <person name="Arachi H."/>
            <person name="Azer M."/>
            <person name="Bachantsang P."/>
            <person name="Barry A."/>
            <person name="Bayul T."/>
            <person name="Berlin A."/>
            <person name="Bessette D."/>
            <person name="Bloom T."/>
            <person name="Blye J."/>
            <person name="Boguslavskiy L."/>
            <person name="Bonnet C."/>
            <person name="Boukhgalter B."/>
            <person name="Bourzgui I."/>
            <person name="Brown A."/>
            <person name="Cahill P."/>
            <person name="Channer S."/>
            <person name="Cheshatsang Y."/>
            <person name="Chuda L."/>
            <person name="Citroen M."/>
            <person name="Collymore A."/>
            <person name="Cooke P."/>
            <person name="Costello M."/>
            <person name="D'Aco K."/>
            <person name="Daza R."/>
            <person name="De Haan G."/>
            <person name="DeGray S."/>
            <person name="DeMaso C."/>
            <person name="Dhargay N."/>
            <person name="Dooley K."/>
            <person name="Dooley E."/>
            <person name="Doricent M."/>
            <person name="Dorje P."/>
            <person name="Dorjee K."/>
            <person name="Dupes A."/>
            <person name="Elong R."/>
            <person name="Falk J."/>
            <person name="Farina A."/>
            <person name="Faro S."/>
            <person name="Ferguson D."/>
            <person name="Fisher S."/>
            <person name="Foley C.D."/>
            <person name="Franke A."/>
            <person name="Friedrich D."/>
            <person name="Gadbois L."/>
            <person name="Gearin G."/>
            <person name="Gearin C.R."/>
            <person name="Giannoukos G."/>
            <person name="Goode T."/>
            <person name="Graham J."/>
            <person name="Grandbois E."/>
            <person name="Grewal S."/>
            <person name="Gyaltsen K."/>
            <person name="Hafez N."/>
            <person name="Hagos B."/>
            <person name="Hall J."/>
            <person name="Henson C."/>
            <person name="Hollinger A."/>
            <person name="Honan T."/>
            <person name="Huard M.D."/>
            <person name="Hughes L."/>
            <person name="Hurhula B."/>
            <person name="Husby M.E."/>
            <person name="Kamat A."/>
            <person name="Kanga B."/>
            <person name="Kashin S."/>
            <person name="Khazanovich D."/>
            <person name="Kisner P."/>
            <person name="Lance K."/>
            <person name="Lara M."/>
            <person name="Lee W."/>
            <person name="Lennon N."/>
            <person name="Letendre F."/>
            <person name="LeVine R."/>
            <person name="Lipovsky A."/>
            <person name="Liu X."/>
            <person name="Liu J."/>
            <person name="Liu S."/>
            <person name="Lokyitsang T."/>
            <person name="Lokyitsang Y."/>
            <person name="Lubonja R."/>
            <person name="Lui A."/>
            <person name="MacDonald P."/>
            <person name="Magnisalis V."/>
            <person name="Maru K."/>
            <person name="Matthews C."/>
            <person name="McCusker W."/>
            <person name="McDonough S."/>
            <person name="Mehta T."/>
            <person name="Meldrim J."/>
            <person name="Meneus L."/>
            <person name="Mihai O."/>
            <person name="Mihalev A."/>
            <person name="Mihova T."/>
            <person name="Mittelman R."/>
            <person name="Mlenga V."/>
            <person name="Montmayeur A."/>
            <person name="Mulrain L."/>
            <person name="Navidi A."/>
            <person name="Naylor J."/>
            <person name="Negash T."/>
            <person name="Nguyen T."/>
            <person name="Nguyen N."/>
            <person name="Nicol R."/>
            <person name="Norbu C."/>
            <person name="Norbu N."/>
            <person name="Novod N."/>
            <person name="O'Neill B."/>
            <person name="Osman S."/>
            <person name="Markiewicz E."/>
            <person name="Oyono O.L."/>
            <person name="Patti C."/>
            <person name="Phunkhang P."/>
            <person name="Pierre F."/>
            <person name="Priest M."/>
            <person name="Raghuraman S."/>
            <person name="Rege F."/>
            <person name="Reyes R."/>
            <person name="Rise C."/>
            <person name="Rogov P."/>
            <person name="Ross K."/>
            <person name="Ryan E."/>
            <person name="Settipalli S."/>
            <person name="Shea T."/>
            <person name="Sherpa N."/>
            <person name="Shi L."/>
            <person name="Shih D."/>
            <person name="Sparrow T."/>
            <person name="Spaulding J."/>
            <person name="Stalker J."/>
            <person name="Stange-Thomann N."/>
            <person name="Stavropoulos S."/>
            <person name="Stone C."/>
            <person name="Strader C."/>
            <person name="Tesfaye S."/>
            <person name="Thomson T."/>
            <person name="Thoulutsang Y."/>
            <person name="Thoulutsang D."/>
            <person name="Topham K."/>
            <person name="Topping I."/>
            <person name="Tsamla T."/>
            <person name="Vassiliev H."/>
            <person name="Vo A."/>
            <person name="Wangchuk T."/>
            <person name="Wangdi T."/>
            <person name="Weiand M."/>
            <person name="Wilkinson J."/>
            <person name="Wilson A."/>
            <person name="Yadav S."/>
            <person name="Young G."/>
            <person name="Yu Q."/>
            <person name="Zembek L."/>
            <person name="Zhong D."/>
            <person name="Zimmer A."/>
            <person name="Zwirko Z."/>
            <person name="Jaffe D.B."/>
            <person name="Alvarez P."/>
            <person name="Brockman W."/>
            <person name="Butler J."/>
            <person name="Chin C."/>
            <person name="Gnerre S."/>
            <person name="Grabherr M."/>
            <person name="Kleber M."/>
            <person name="Mauceli E."/>
            <person name="MacCallum I."/>
        </authorList>
    </citation>
    <scope>NUCLEOTIDE SEQUENCE [LARGE SCALE GENOMIC DNA]</scope>
    <source>
        <strain evidence="4">Tucson 14030-0811.24</strain>
    </source>
</reference>
<dbReference type="Gene3D" id="3.10.100.10">
    <property type="entry name" value="Mannose-Binding Protein A, subunit A"/>
    <property type="match status" value="1"/>
</dbReference>
<dbReference type="eggNOG" id="KOG4297">
    <property type="taxonomic scope" value="Eukaryota"/>
</dbReference>
<dbReference type="EMBL" id="CH963852">
    <property type="protein sequence ID" value="EDW75415.1"/>
    <property type="molecule type" value="Genomic_DNA"/>
</dbReference>
<feature type="domain" description="C-type lectin" evidence="2">
    <location>
        <begin position="36"/>
        <end position="155"/>
    </location>
</feature>
<keyword evidence="1" id="KW-0732">Signal</keyword>
<dbReference type="CDD" id="cd00037">
    <property type="entry name" value="CLECT"/>
    <property type="match status" value="1"/>
</dbReference>
<dbReference type="HOGENOM" id="CLU_1620797_0_0_1"/>
<dbReference type="Proteomes" id="UP000007798">
    <property type="component" value="Unassembled WGS sequence"/>
</dbReference>